<evidence type="ECO:0000313" key="3">
    <source>
        <dbReference type="Proteomes" id="UP000799324"/>
    </source>
</evidence>
<feature type="chain" id="PRO_5025378736" description="Ecp2 effector protein domain-containing protein" evidence="1">
    <location>
        <begin position="20"/>
        <end position="201"/>
    </location>
</feature>
<name>A0A6A6SQT0_9PLEO</name>
<dbReference type="AlphaFoldDB" id="A0A6A6SQT0"/>
<evidence type="ECO:0000313" key="2">
    <source>
        <dbReference type="EMBL" id="KAF2648514.1"/>
    </source>
</evidence>
<feature type="signal peptide" evidence="1">
    <location>
        <begin position="1"/>
        <end position="19"/>
    </location>
</feature>
<keyword evidence="3" id="KW-1185">Reference proteome</keyword>
<proteinExistence type="predicted"/>
<reference evidence="2" key="1">
    <citation type="journal article" date="2020" name="Stud. Mycol.">
        <title>101 Dothideomycetes genomes: a test case for predicting lifestyles and emergence of pathogens.</title>
        <authorList>
            <person name="Haridas S."/>
            <person name="Albert R."/>
            <person name="Binder M."/>
            <person name="Bloem J."/>
            <person name="Labutti K."/>
            <person name="Salamov A."/>
            <person name="Andreopoulos B."/>
            <person name="Baker S."/>
            <person name="Barry K."/>
            <person name="Bills G."/>
            <person name="Bluhm B."/>
            <person name="Cannon C."/>
            <person name="Castanera R."/>
            <person name="Culley D."/>
            <person name="Daum C."/>
            <person name="Ezra D."/>
            <person name="Gonzalez J."/>
            <person name="Henrissat B."/>
            <person name="Kuo A."/>
            <person name="Liang C."/>
            <person name="Lipzen A."/>
            <person name="Lutzoni F."/>
            <person name="Magnuson J."/>
            <person name="Mondo S."/>
            <person name="Nolan M."/>
            <person name="Ohm R."/>
            <person name="Pangilinan J."/>
            <person name="Park H.-J."/>
            <person name="Ramirez L."/>
            <person name="Alfaro M."/>
            <person name="Sun H."/>
            <person name="Tritt A."/>
            <person name="Yoshinaga Y."/>
            <person name="Zwiers L.-H."/>
            <person name="Turgeon B."/>
            <person name="Goodwin S."/>
            <person name="Spatafora J."/>
            <person name="Crous P."/>
            <person name="Grigoriev I."/>
        </authorList>
    </citation>
    <scope>NUCLEOTIDE SEQUENCE</scope>
    <source>
        <strain evidence="2">CBS 122681</strain>
    </source>
</reference>
<evidence type="ECO:0008006" key="4">
    <source>
        <dbReference type="Google" id="ProtNLM"/>
    </source>
</evidence>
<dbReference type="EMBL" id="MU004534">
    <property type="protein sequence ID" value="KAF2648514.1"/>
    <property type="molecule type" value="Genomic_DNA"/>
</dbReference>
<evidence type="ECO:0000256" key="1">
    <source>
        <dbReference type="SAM" id="SignalP"/>
    </source>
</evidence>
<sequence length="201" mass="22316">MRLCLLLPALLAAATSVLADDAPNSQVTVQVVGDPVDTGIPAEEAILNEWYFREVANNSTATEASADGGNKIVCHTKIDDFGPECPKDKTFTKEVFDAATFIWCDQYRTKVITPTGQWYNTKLVNYNCDTDPNKNQGHKCNFVGVIRMDRDAERGSEGAGWNYINSDRCQQYSNDIWNACGGQGGYINVPWGTHFMYCTSY</sequence>
<organism evidence="2 3">
    <name type="scientific">Lophiostoma macrostomum CBS 122681</name>
    <dbReference type="NCBI Taxonomy" id="1314788"/>
    <lineage>
        <taxon>Eukaryota</taxon>
        <taxon>Fungi</taxon>
        <taxon>Dikarya</taxon>
        <taxon>Ascomycota</taxon>
        <taxon>Pezizomycotina</taxon>
        <taxon>Dothideomycetes</taxon>
        <taxon>Pleosporomycetidae</taxon>
        <taxon>Pleosporales</taxon>
        <taxon>Lophiostomataceae</taxon>
        <taxon>Lophiostoma</taxon>
    </lineage>
</organism>
<accession>A0A6A6SQT0</accession>
<gene>
    <name evidence="2" type="ORF">K491DRAFT_684623</name>
</gene>
<keyword evidence="1" id="KW-0732">Signal</keyword>
<protein>
    <recommendedName>
        <fullName evidence="4">Ecp2 effector protein domain-containing protein</fullName>
    </recommendedName>
</protein>
<dbReference type="Proteomes" id="UP000799324">
    <property type="component" value="Unassembled WGS sequence"/>
</dbReference>
<dbReference type="OrthoDB" id="3789687at2759"/>